<keyword evidence="2" id="KW-0472">Membrane</keyword>
<evidence type="ECO:0000313" key="4">
    <source>
        <dbReference type="Proteomes" id="UP001612915"/>
    </source>
</evidence>
<keyword evidence="2" id="KW-0812">Transmembrane</keyword>
<proteinExistence type="predicted"/>
<feature type="transmembrane region" description="Helical" evidence="2">
    <location>
        <begin position="12"/>
        <end position="32"/>
    </location>
</feature>
<keyword evidence="4" id="KW-1185">Reference proteome</keyword>
<evidence type="ECO:0000256" key="2">
    <source>
        <dbReference type="SAM" id="Phobius"/>
    </source>
</evidence>
<dbReference type="EMBL" id="JBITLV010000007">
    <property type="protein sequence ID" value="MFI7589185.1"/>
    <property type="molecule type" value="Genomic_DNA"/>
</dbReference>
<reference evidence="3 4" key="1">
    <citation type="submission" date="2024-10" db="EMBL/GenBank/DDBJ databases">
        <title>The Natural Products Discovery Center: Release of the First 8490 Sequenced Strains for Exploring Actinobacteria Biosynthetic Diversity.</title>
        <authorList>
            <person name="Kalkreuter E."/>
            <person name="Kautsar S.A."/>
            <person name="Yang D."/>
            <person name="Bader C.D."/>
            <person name="Teijaro C.N."/>
            <person name="Fluegel L."/>
            <person name="Davis C.M."/>
            <person name="Simpson J.R."/>
            <person name="Lauterbach L."/>
            <person name="Steele A.D."/>
            <person name="Gui C."/>
            <person name="Meng S."/>
            <person name="Li G."/>
            <person name="Viehrig K."/>
            <person name="Ye F."/>
            <person name="Su P."/>
            <person name="Kiefer A.F."/>
            <person name="Nichols A."/>
            <person name="Cepeda A.J."/>
            <person name="Yan W."/>
            <person name="Fan B."/>
            <person name="Jiang Y."/>
            <person name="Adhikari A."/>
            <person name="Zheng C.-J."/>
            <person name="Schuster L."/>
            <person name="Cowan T.M."/>
            <person name="Smanski M.J."/>
            <person name="Chevrette M.G."/>
            <person name="De Carvalho L.P.S."/>
            <person name="Shen B."/>
        </authorList>
    </citation>
    <scope>NUCLEOTIDE SEQUENCE [LARGE SCALE GENOMIC DNA]</scope>
    <source>
        <strain evidence="3 4">NPDC049639</strain>
    </source>
</reference>
<dbReference type="RefSeq" id="WP_398283658.1">
    <property type="nucleotide sequence ID" value="NZ_JBITLV010000007.1"/>
</dbReference>
<name>A0ABW8AS08_9ACTN</name>
<evidence type="ECO:0000313" key="3">
    <source>
        <dbReference type="EMBL" id="MFI7589185.1"/>
    </source>
</evidence>
<feature type="transmembrane region" description="Helical" evidence="2">
    <location>
        <begin position="39"/>
        <end position="56"/>
    </location>
</feature>
<feature type="transmembrane region" description="Helical" evidence="2">
    <location>
        <begin position="62"/>
        <end position="87"/>
    </location>
</feature>
<sequence>MSPAEIGHTLTLVPTSGQVVVLALMLGCGIWAARAKTRLAFVALGACLLFWLRANSHLEGTVLISFSPAHGLTLADLLVPLVVAFVLKGQTERRKRDRRTDGRVGGRRATDPQPAEAVGEQPVEQAGDVLPLPQARTGEHDEPAVVREADPND</sequence>
<comment type="caution">
    <text evidence="3">The sequence shown here is derived from an EMBL/GenBank/DDBJ whole genome shotgun (WGS) entry which is preliminary data.</text>
</comment>
<feature type="compositionally biased region" description="Basic and acidic residues" evidence="1">
    <location>
        <begin position="137"/>
        <end position="153"/>
    </location>
</feature>
<protein>
    <submittedName>
        <fullName evidence="3">Uncharacterized protein</fullName>
    </submittedName>
</protein>
<feature type="region of interest" description="Disordered" evidence="1">
    <location>
        <begin position="90"/>
        <end position="153"/>
    </location>
</feature>
<feature type="compositionally biased region" description="Basic and acidic residues" evidence="1">
    <location>
        <begin position="90"/>
        <end position="110"/>
    </location>
</feature>
<accession>A0ABW8AS08</accession>
<dbReference type="Proteomes" id="UP001612915">
    <property type="component" value="Unassembled WGS sequence"/>
</dbReference>
<keyword evidence="2" id="KW-1133">Transmembrane helix</keyword>
<organism evidence="3 4">
    <name type="scientific">Spongisporangium articulatum</name>
    <dbReference type="NCBI Taxonomy" id="3362603"/>
    <lineage>
        <taxon>Bacteria</taxon>
        <taxon>Bacillati</taxon>
        <taxon>Actinomycetota</taxon>
        <taxon>Actinomycetes</taxon>
        <taxon>Kineosporiales</taxon>
        <taxon>Kineosporiaceae</taxon>
        <taxon>Spongisporangium</taxon>
    </lineage>
</organism>
<gene>
    <name evidence="3" type="ORF">ACIB24_19140</name>
</gene>
<evidence type="ECO:0000256" key="1">
    <source>
        <dbReference type="SAM" id="MobiDB-lite"/>
    </source>
</evidence>